<proteinExistence type="predicted"/>
<organism evidence="1 2">
    <name type="scientific">Pricia antarctica</name>
    <dbReference type="NCBI Taxonomy" id="641691"/>
    <lineage>
        <taxon>Bacteria</taxon>
        <taxon>Pseudomonadati</taxon>
        <taxon>Bacteroidota</taxon>
        <taxon>Flavobacteriia</taxon>
        <taxon>Flavobacteriales</taxon>
        <taxon>Flavobacteriaceae</taxon>
        <taxon>Pricia</taxon>
    </lineage>
</organism>
<protein>
    <submittedName>
        <fullName evidence="1">Uncharacterized protein</fullName>
    </submittedName>
</protein>
<dbReference type="RefSeq" id="WP_091865027.1">
    <property type="nucleotide sequence ID" value="NZ_FNAO01000001.1"/>
</dbReference>
<reference evidence="1 2" key="1">
    <citation type="submission" date="2016-10" db="EMBL/GenBank/DDBJ databases">
        <authorList>
            <person name="de Groot N.N."/>
        </authorList>
    </citation>
    <scope>NUCLEOTIDE SEQUENCE [LARGE SCALE GENOMIC DNA]</scope>
    <source>
        <strain evidence="1 2">DSM 23421</strain>
    </source>
</reference>
<accession>A0A1G6WI07</accession>
<gene>
    <name evidence="1" type="ORF">SAMN05421636_101322</name>
</gene>
<evidence type="ECO:0000313" key="2">
    <source>
        <dbReference type="Proteomes" id="UP000199109"/>
    </source>
</evidence>
<dbReference type="Proteomes" id="UP000199109">
    <property type="component" value="Unassembled WGS sequence"/>
</dbReference>
<dbReference type="EMBL" id="FNAO01000001">
    <property type="protein sequence ID" value="SDD65451.1"/>
    <property type="molecule type" value="Genomic_DNA"/>
</dbReference>
<name>A0A1G6WI07_9FLAO</name>
<evidence type="ECO:0000313" key="1">
    <source>
        <dbReference type="EMBL" id="SDD65451.1"/>
    </source>
</evidence>
<dbReference type="STRING" id="641691.SAMN05421636_101322"/>
<dbReference type="AlphaFoldDB" id="A0A1G6WI07"/>
<keyword evidence="2" id="KW-1185">Reference proteome</keyword>
<dbReference type="OrthoDB" id="1160164at2"/>
<sequence length="256" mass="28469">MGVKYDIYLTGLKKATEVTNSAEKIPVGPAQRVRELRTCGSQWAIRNPAGIVGIIFIVFSIASCDLVKKSKSDIEIEFMLDTLEVGYTYWWPESGPFIGNCGQELSLVFSGTIKELEAPNNEAGPLYTPQNGIIAIEEVFKIKELGENTYKNQRFFATDCFYKSGLGTGDKVLVVCYDYEDAYTIPGSGSILKIDTFDDEAVASIRKYIDTDENPLKIKKDVGLWATYGHGRALEDLIACRKEMENPDKSISVEVE</sequence>